<feature type="region of interest" description="Disordered" evidence="1">
    <location>
        <begin position="116"/>
        <end position="170"/>
    </location>
</feature>
<organism evidence="2 3">
    <name type="scientific">Fibrella forsythiae</name>
    <dbReference type="NCBI Taxonomy" id="2817061"/>
    <lineage>
        <taxon>Bacteria</taxon>
        <taxon>Pseudomonadati</taxon>
        <taxon>Bacteroidota</taxon>
        <taxon>Cytophagia</taxon>
        <taxon>Cytophagales</taxon>
        <taxon>Spirosomataceae</taxon>
        <taxon>Fibrella</taxon>
    </lineage>
</organism>
<comment type="caution">
    <text evidence="2">The sequence shown here is derived from an EMBL/GenBank/DDBJ whole genome shotgun (WGS) entry which is preliminary data.</text>
</comment>
<accession>A0ABS3JC20</accession>
<evidence type="ECO:0000313" key="2">
    <source>
        <dbReference type="EMBL" id="MBO0947527.1"/>
    </source>
</evidence>
<dbReference type="EMBL" id="JAFMYW010000001">
    <property type="protein sequence ID" value="MBO0947527.1"/>
    <property type="molecule type" value="Genomic_DNA"/>
</dbReference>
<evidence type="ECO:0000256" key="1">
    <source>
        <dbReference type="SAM" id="MobiDB-lite"/>
    </source>
</evidence>
<protein>
    <submittedName>
        <fullName evidence="2">Uncharacterized protein</fullName>
    </submittedName>
</protein>
<gene>
    <name evidence="2" type="ORF">J2I46_02975</name>
</gene>
<keyword evidence="3" id="KW-1185">Reference proteome</keyword>
<sequence>MATIEVVKSWTAGRVNRPVAPPQPPIIAMIEVKALTILNVGKGHYMPGETFVVTPGLADDLVADGLVEVVKKGVDVPKEARADDGQYAEEPATDLATDLTRTKQAAEVPIEEAVSAISEKQAEADNGDIDEAEETRLKQLNEGKTGQKEDKAVGTRQTKEDKGAAAAQTK</sequence>
<name>A0ABS3JC20_9BACT</name>
<evidence type="ECO:0000313" key="3">
    <source>
        <dbReference type="Proteomes" id="UP000664628"/>
    </source>
</evidence>
<feature type="compositionally biased region" description="Basic and acidic residues" evidence="1">
    <location>
        <begin position="134"/>
        <end position="163"/>
    </location>
</feature>
<dbReference type="RefSeq" id="WP_207327435.1">
    <property type="nucleotide sequence ID" value="NZ_JAFMYW010000001.1"/>
</dbReference>
<dbReference type="Proteomes" id="UP000664628">
    <property type="component" value="Unassembled WGS sequence"/>
</dbReference>
<proteinExistence type="predicted"/>
<reference evidence="2 3" key="1">
    <citation type="submission" date="2021-03" db="EMBL/GenBank/DDBJ databases">
        <title>Fibrella sp. HMF5405 genome sequencing and assembly.</title>
        <authorList>
            <person name="Kang H."/>
            <person name="Kim H."/>
            <person name="Bae S."/>
            <person name="Joh K."/>
        </authorList>
    </citation>
    <scope>NUCLEOTIDE SEQUENCE [LARGE SCALE GENOMIC DNA]</scope>
    <source>
        <strain evidence="2 3">HMF5405</strain>
    </source>
</reference>